<dbReference type="InterPro" id="IPR010918">
    <property type="entry name" value="PurM-like_C_dom"/>
</dbReference>
<feature type="domain" description="PurM-like C-terminal" evidence="10">
    <location>
        <begin position="582"/>
        <end position="721"/>
    </location>
</feature>
<evidence type="ECO:0000259" key="9">
    <source>
        <dbReference type="Pfam" id="PF00586"/>
    </source>
</evidence>
<feature type="binding site" evidence="8">
    <location>
        <position position="538"/>
    </location>
    <ligand>
        <name>ATP</name>
        <dbReference type="ChEBI" id="CHEBI:30616"/>
    </ligand>
</feature>
<comment type="subcellular location">
    <subcellularLocation>
        <location evidence="8">Cytoplasm</location>
    </subcellularLocation>
</comment>
<feature type="binding site" evidence="8">
    <location>
        <position position="243"/>
    </location>
    <ligand>
        <name>substrate</name>
    </ligand>
</feature>
<dbReference type="Pfam" id="PF18072">
    <property type="entry name" value="FGAR-AT_linker"/>
    <property type="match status" value="1"/>
</dbReference>
<dbReference type="Pfam" id="PF00586">
    <property type="entry name" value="AIRS"/>
    <property type="match status" value="2"/>
</dbReference>
<dbReference type="InterPro" id="IPR016188">
    <property type="entry name" value="PurM-like_N"/>
</dbReference>
<dbReference type="NCBIfam" id="TIGR01736">
    <property type="entry name" value="FGAM_synth_II"/>
    <property type="match status" value="1"/>
</dbReference>
<keyword evidence="6 8" id="KW-0067">ATP-binding</keyword>
<comment type="caution">
    <text evidence="12">The sequence shown here is derived from an EMBL/GenBank/DDBJ whole genome shotgun (WGS) entry which is preliminary data.</text>
</comment>
<dbReference type="Proteomes" id="UP000251577">
    <property type="component" value="Unassembled WGS sequence"/>
</dbReference>
<comment type="pathway">
    <text evidence="8">Purine metabolism; IMP biosynthesis via de novo pathway; 5-amino-1-(5-phospho-D-ribosyl)imidazole from N(2)-formyl-N(1)-(5-phospho-D-ribosyl)glycinamide: step 1/2.</text>
</comment>
<dbReference type="GO" id="GO:0005737">
    <property type="term" value="C:cytoplasm"/>
    <property type="evidence" value="ECO:0007669"/>
    <property type="project" value="UniProtKB-SubCell"/>
</dbReference>
<dbReference type="HAMAP" id="MF_00420">
    <property type="entry name" value="PurL_2"/>
    <property type="match status" value="1"/>
</dbReference>
<dbReference type="GO" id="GO:0006189">
    <property type="term" value="P:'de novo' IMP biosynthetic process"/>
    <property type="evidence" value="ECO:0007669"/>
    <property type="project" value="UniProtKB-UniRule"/>
</dbReference>
<comment type="function">
    <text evidence="8">Part of the phosphoribosylformylglycinamidine synthase complex involved in the purines biosynthetic pathway. Catalyzes the ATP-dependent conversion of formylglycinamide ribonucleotide (FGAR) and glutamine to yield formylglycinamidine ribonucleotide (FGAM) and glutamate. The FGAM synthase complex is composed of three subunits. PurQ produces an ammonia molecule by converting glutamine to glutamate. PurL transfers the ammonia molecule to FGAR to form FGAM in an ATP-dependent manner. PurS interacts with PurQ and PurL and is thought to assist in the transfer of the ammonia molecule from PurQ to PurL.</text>
</comment>
<keyword evidence="1 8" id="KW-0963">Cytoplasm</keyword>
<keyword evidence="3 8" id="KW-0479">Metal-binding</keyword>
<name>A0A364V835_9CORY</name>
<dbReference type="GO" id="GO:0004642">
    <property type="term" value="F:phosphoribosylformylglycinamidine synthase activity"/>
    <property type="evidence" value="ECO:0007669"/>
    <property type="project" value="UniProtKB-UniRule"/>
</dbReference>
<evidence type="ECO:0000256" key="8">
    <source>
        <dbReference type="HAMAP-Rule" id="MF_00420"/>
    </source>
</evidence>
<reference evidence="12 13" key="1">
    <citation type="journal article" date="2018" name="Syst. Appl. Microbiol.">
        <title>Corynebacterium heidelbergense sp. nov., isolated from the preen glands of Egyptian geese (Alopochen aegyptiacus).</title>
        <authorList>
            <person name="Braun M.S."/>
            <person name="Wang E."/>
            <person name="Zimmermann S."/>
            <person name="Wink M."/>
        </authorList>
    </citation>
    <scope>NUCLEOTIDE SEQUENCE [LARGE SCALE GENOMIC DNA]</scope>
    <source>
        <strain evidence="12 13">647</strain>
    </source>
</reference>
<dbReference type="Gene3D" id="3.90.650.10">
    <property type="entry name" value="PurM-like C-terminal domain"/>
    <property type="match status" value="2"/>
</dbReference>
<evidence type="ECO:0000256" key="7">
    <source>
        <dbReference type="ARBA" id="ARBA00022842"/>
    </source>
</evidence>
<dbReference type="InterPro" id="IPR010074">
    <property type="entry name" value="PRibForGlyAmidine_synth_PurL"/>
</dbReference>
<dbReference type="InterPro" id="IPR036921">
    <property type="entry name" value="PurM-like_N_sf"/>
</dbReference>
<feature type="active site" evidence="8">
    <location>
        <position position="46"/>
    </location>
</feature>
<feature type="binding site" evidence="8">
    <location>
        <position position="501"/>
    </location>
    <ligand>
        <name>ATP</name>
        <dbReference type="ChEBI" id="CHEBI:30616"/>
    </ligand>
</feature>
<keyword evidence="13" id="KW-1185">Reference proteome</keyword>
<keyword evidence="7 8" id="KW-0460">Magnesium</keyword>
<feature type="domain" description="PurM-like N-terminal" evidence="9">
    <location>
        <begin position="76"/>
        <end position="190"/>
    </location>
</feature>
<dbReference type="PANTHER" id="PTHR43555:SF1">
    <property type="entry name" value="PHOSPHORIBOSYLFORMYLGLYCINAMIDINE SYNTHASE SUBUNIT PURL"/>
    <property type="match status" value="1"/>
</dbReference>
<keyword evidence="2 8" id="KW-0436">Ligase</keyword>
<feature type="binding site" evidence="8">
    <location>
        <position position="119"/>
    </location>
    <ligand>
        <name>Mg(2+)</name>
        <dbReference type="ChEBI" id="CHEBI:18420"/>
        <label>2</label>
    </ligand>
</feature>
<sequence length="793" mass="83661">MQNPDAPQPYAELGLKDDEYARIKQILGRRPTDAELAMYSVMWSEHCSYKSSKVHLRYFGETTTEEMKAKMLAGIGENAGVLDIGGGHAVTFKVESHNHPSYVEPYQGAATGVGGIVRDIMAMGARPVAVMDQLRFGAADAHDTKRVLPGVVSGVGGYGNSLGLPNIGGETVFDESYSGNPLVNGLCVGTLKVEDLKLAFASGEGNRVILFGARTGLDGIGGVSVLASDTFIEGQKRKLPSVQVGDPFAEKVLIECCLDLYRAGVVVGIQDLGGAGLSCATTELASAGDGGMFVDLDKVHLRASGMTAAEILSSESQERMMAVVTPENVDAFMEICRKWDVIASDLGHVTNSGRLIIQHQGEVVVDAPPRTMAEEGPVYERPIARPADQDDLNRTRDLRRPQTIQELRSLLLDMVASPALCSREYITEQYDRYVRGNTVLAKDADAGVLRIDEETNRGIAIATDASGRYTRLDPYTGAQLALAEAYRNVSTTGATPVAVSNCLNFGSPEDPGVMWQFREAVHGLADGCRELGIPVTGGNVSFYNQTGDVAILPTPVIAVLGTIEDATSRTPQKLPADQNYELVLVGADTRDELGGSIWQQVAHAELSGLPPRVDLAQHRALGAFLAERRDLFVAAHDLSEGGLAQAVVEMAIQSDTGVTVYPTAGLAADVLESAEADQVEAMFVGMFSETAGRVLLAVAPEKRGEVMEAVAATGLTGAVVGCTGTTGASGEPVVHFSSRGVGAEEGAAGGQVAADGQGAEGRDLLCPLEELRVAWQSTLPALFSQAVGANSAV</sequence>
<evidence type="ECO:0000256" key="2">
    <source>
        <dbReference type="ARBA" id="ARBA00022598"/>
    </source>
</evidence>
<evidence type="ECO:0000256" key="5">
    <source>
        <dbReference type="ARBA" id="ARBA00022755"/>
    </source>
</evidence>
<dbReference type="UniPathway" id="UPA00074">
    <property type="reaction ID" value="UER00128"/>
</dbReference>
<proteinExistence type="inferred from homology"/>
<evidence type="ECO:0000313" key="13">
    <source>
        <dbReference type="Proteomes" id="UP000251577"/>
    </source>
</evidence>
<dbReference type="PANTHER" id="PTHR43555">
    <property type="entry name" value="PHOSPHORIBOSYLFORMYLGLYCINAMIDINE SYNTHASE SUBUNIT PURL"/>
    <property type="match status" value="1"/>
</dbReference>
<dbReference type="SUPFAM" id="SSF55326">
    <property type="entry name" value="PurM N-terminal domain-like"/>
    <property type="match status" value="2"/>
</dbReference>
<feature type="domain" description="Phosphoribosylformylglycinamidine synthase linker" evidence="11">
    <location>
        <begin position="8"/>
        <end position="50"/>
    </location>
</feature>
<feature type="binding site" evidence="8">
    <location>
        <position position="539"/>
    </location>
    <ligand>
        <name>Mg(2+)</name>
        <dbReference type="ChEBI" id="CHEBI:18420"/>
        <label>1</label>
    </ligand>
</feature>
<dbReference type="FunFam" id="3.30.1330.10:FF:000004">
    <property type="entry name" value="Phosphoribosylformylglycinamidine synthase subunit PurL"/>
    <property type="match status" value="1"/>
</dbReference>
<dbReference type="RefSeq" id="WP_113630166.1">
    <property type="nucleotide sequence ID" value="NZ_QHCV01000010.1"/>
</dbReference>
<dbReference type="EMBL" id="QHCV01000010">
    <property type="protein sequence ID" value="RAV32799.1"/>
    <property type="molecule type" value="Genomic_DNA"/>
</dbReference>
<dbReference type="NCBIfam" id="NF002290">
    <property type="entry name" value="PRK01213.1"/>
    <property type="match status" value="1"/>
</dbReference>
<feature type="binding site" evidence="8">
    <location>
        <position position="118"/>
    </location>
    <ligand>
        <name>substrate</name>
    </ligand>
</feature>
<feature type="binding site" evidence="8">
    <location>
        <position position="271"/>
    </location>
    <ligand>
        <name>Mg(2+)</name>
        <dbReference type="ChEBI" id="CHEBI:18420"/>
        <label>2</label>
    </ligand>
</feature>
<feature type="binding site" evidence="8">
    <location>
        <begin position="315"/>
        <end position="317"/>
    </location>
    <ligand>
        <name>substrate</name>
    </ligand>
</feature>
<feature type="binding site" evidence="8">
    <location>
        <position position="93"/>
    </location>
    <ligand>
        <name>ATP</name>
        <dbReference type="ChEBI" id="CHEBI:30616"/>
    </ligand>
</feature>
<dbReference type="PIRSF" id="PIRSF001587">
    <property type="entry name" value="FGAM_synthase_II"/>
    <property type="match status" value="1"/>
</dbReference>
<gene>
    <name evidence="8" type="primary">purL</name>
    <name evidence="12" type="ORF">DLJ54_01840</name>
</gene>
<dbReference type="GO" id="GO:0005524">
    <property type="term" value="F:ATP binding"/>
    <property type="evidence" value="ECO:0007669"/>
    <property type="project" value="UniProtKB-UniRule"/>
</dbReference>
<dbReference type="EC" id="6.3.5.3" evidence="8"/>
<dbReference type="CDD" id="cd02204">
    <property type="entry name" value="PurL_repeat2"/>
    <property type="match status" value="1"/>
</dbReference>
<keyword evidence="5 8" id="KW-0658">Purine biosynthesis</keyword>
<feature type="domain" description="PurM-like C-terminal" evidence="10">
    <location>
        <begin position="204"/>
        <end position="358"/>
    </location>
</feature>
<feature type="binding site" evidence="8">
    <location>
        <position position="95"/>
    </location>
    <ligand>
        <name>Mg(2+)</name>
        <dbReference type="ChEBI" id="CHEBI:18420"/>
        <label>1</label>
    </ligand>
</feature>
<dbReference type="InterPro" id="IPR036676">
    <property type="entry name" value="PurM-like_C_sf"/>
</dbReference>
<dbReference type="SUPFAM" id="SSF56042">
    <property type="entry name" value="PurM C-terminal domain-like"/>
    <property type="match status" value="2"/>
</dbReference>
<feature type="domain" description="PurM-like N-terminal" evidence="9">
    <location>
        <begin position="445"/>
        <end position="562"/>
    </location>
</feature>
<evidence type="ECO:0000256" key="3">
    <source>
        <dbReference type="ARBA" id="ARBA00022723"/>
    </source>
</evidence>
<protein>
    <recommendedName>
        <fullName evidence="8">Phosphoribosylformylglycinamidine synthase subunit PurL</fullName>
        <shortName evidence="8">FGAM synthase</shortName>
        <ecNumber evidence="8">6.3.5.3</ecNumber>
    </recommendedName>
    <alternativeName>
        <fullName evidence="8">Formylglycinamide ribonucleotide amidotransferase subunit II</fullName>
        <shortName evidence="8">FGAR amidotransferase II</shortName>
        <shortName evidence="8">FGAR-AT II</shortName>
    </alternativeName>
    <alternativeName>
        <fullName evidence="8">Glutamine amidotransferase PurL</fullName>
    </alternativeName>
    <alternativeName>
        <fullName evidence="8">Phosphoribosylformylglycinamidine synthase subunit II</fullName>
    </alternativeName>
</protein>
<dbReference type="AlphaFoldDB" id="A0A364V835"/>
<dbReference type="GO" id="GO:0000287">
    <property type="term" value="F:magnesium ion binding"/>
    <property type="evidence" value="ECO:0007669"/>
    <property type="project" value="UniProtKB-UniRule"/>
</dbReference>
<comment type="catalytic activity">
    <reaction evidence="8">
        <text>N(2)-formyl-N(1)-(5-phospho-beta-D-ribosyl)glycinamide + L-glutamine + ATP + H2O = 2-formamido-N(1)-(5-O-phospho-beta-D-ribosyl)acetamidine + L-glutamate + ADP + phosphate + H(+)</text>
        <dbReference type="Rhea" id="RHEA:17129"/>
        <dbReference type="ChEBI" id="CHEBI:15377"/>
        <dbReference type="ChEBI" id="CHEBI:15378"/>
        <dbReference type="ChEBI" id="CHEBI:29985"/>
        <dbReference type="ChEBI" id="CHEBI:30616"/>
        <dbReference type="ChEBI" id="CHEBI:43474"/>
        <dbReference type="ChEBI" id="CHEBI:58359"/>
        <dbReference type="ChEBI" id="CHEBI:147286"/>
        <dbReference type="ChEBI" id="CHEBI:147287"/>
        <dbReference type="ChEBI" id="CHEBI:456216"/>
        <dbReference type="EC" id="6.3.5.3"/>
    </reaction>
</comment>
<keyword evidence="4 8" id="KW-0547">Nucleotide-binding</keyword>
<evidence type="ECO:0000259" key="11">
    <source>
        <dbReference type="Pfam" id="PF18072"/>
    </source>
</evidence>
<dbReference type="CDD" id="cd02203">
    <property type="entry name" value="PurL_repeat1"/>
    <property type="match status" value="1"/>
</dbReference>
<dbReference type="InterPro" id="IPR041609">
    <property type="entry name" value="PurL_linker"/>
</dbReference>
<feature type="active site" description="Proton acceptor" evidence="8">
    <location>
        <position position="97"/>
    </location>
</feature>
<comment type="caution">
    <text evidence="8">Lacks conserved residue(s) required for the propagation of feature annotation.</text>
</comment>
<dbReference type="Pfam" id="PF02769">
    <property type="entry name" value="AIRS_C"/>
    <property type="match status" value="2"/>
</dbReference>
<feature type="binding site" evidence="8">
    <location>
        <position position="49"/>
    </location>
    <ligand>
        <name>ATP</name>
        <dbReference type="ChEBI" id="CHEBI:30616"/>
    </ligand>
</feature>
<comment type="subunit">
    <text evidence="8">Monomer. Part of the FGAM synthase complex composed of 1 PurL, 1 PurQ and 2 PurS subunits.</text>
</comment>
<feature type="binding site" evidence="8">
    <location>
        <position position="541"/>
    </location>
    <ligand>
        <name>substrate</name>
    </ligand>
</feature>
<evidence type="ECO:0000259" key="10">
    <source>
        <dbReference type="Pfam" id="PF02769"/>
    </source>
</evidence>
<comment type="similarity">
    <text evidence="8">Belongs to the FGAMS family.</text>
</comment>
<evidence type="ECO:0000256" key="1">
    <source>
        <dbReference type="ARBA" id="ARBA00022490"/>
    </source>
</evidence>
<evidence type="ECO:0000313" key="12">
    <source>
        <dbReference type="EMBL" id="RAV32799.1"/>
    </source>
</evidence>
<evidence type="ECO:0000256" key="6">
    <source>
        <dbReference type="ARBA" id="ARBA00022840"/>
    </source>
</evidence>
<dbReference type="Gene3D" id="3.30.1330.10">
    <property type="entry name" value="PurM-like, N-terminal domain"/>
    <property type="match status" value="2"/>
</dbReference>
<organism evidence="12 13">
    <name type="scientific">Corynebacterium heidelbergense</name>
    <dbReference type="NCBI Taxonomy" id="2055947"/>
    <lineage>
        <taxon>Bacteria</taxon>
        <taxon>Bacillati</taxon>
        <taxon>Actinomycetota</taxon>
        <taxon>Actinomycetes</taxon>
        <taxon>Mycobacteriales</taxon>
        <taxon>Corynebacteriaceae</taxon>
        <taxon>Corynebacterium</taxon>
    </lineage>
</organism>
<feature type="binding site" evidence="8">
    <location>
        <begin position="96"/>
        <end position="99"/>
    </location>
    <ligand>
        <name>substrate</name>
    </ligand>
</feature>
<accession>A0A364V835</accession>
<evidence type="ECO:0000256" key="4">
    <source>
        <dbReference type="ARBA" id="ARBA00022741"/>
    </source>
</evidence>